<evidence type="ECO:0000313" key="3">
    <source>
        <dbReference type="Proteomes" id="UP000316213"/>
    </source>
</evidence>
<dbReference type="InterPro" id="IPR010496">
    <property type="entry name" value="AL/BT2_dom"/>
</dbReference>
<name>A0A5C5ZXG1_9BACT</name>
<dbReference type="AlphaFoldDB" id="A0A5C5ZXG1"/>
<evidence type="ECO:0000313" key="2">
    <source>
        <dbReference type="EMBL" id="TWT91668.1"/>
    </source>
</evidence>
<proteinExistence type="predicted"/>
<keyword evidence="3" id="KW-1185">Reference proteome</keyword>
<dbReference type="Pfam" id="PF06439">
    <property type="entry name" value="3keto-disac_hyd"/>
    <property type="match status" value="2"/>
</dbReference>
<feature type="domain" description="3-keto-alpha-glucoside-1,2-lyase/3-keto-2-hydroxy-glucal hydratase" evidence="1">
    <location>
        <begin position="242"/>
        <end position="424"/>
    </location>
</feature>
<dbReference type="Proteomes" id="UP000316213">
    <property type="component" value="Unassembled WGS sequence"/>
</dbReference>
<accession>A0A5C5ZXG1</accession>
<organism evidence="2 3">
    <name type="scientific">Neorhodopirellula pilleata</name>
    <dbReference type="NCBI Taxonomy" id="2714738"/>
    <lineage>
        <taxon>Bacteria</taxon>
        <taxon>Pseudomonadati</taxon>
        <taxon>Planctomycetota</taxon>
        <taxon>Planctomycetia</taxon>
        <taxon>Pirellulales</taxon>
        <taxon>Pirellulaceae</taxon>
        <taxon>Neorhodopirellula</taxon>
    </lineage>
</organism>
<evidence type="ECO:0000259" key="1">
    <source>
        <dbReference type="Pfam" id="PF06439"/>
    </source>
</evidence>
<dbReference type="RefSeq" id="WP_231603514.1">
    <property type="nucleotide sequence ID" value="NZ_SJPM01000014.1"/>
</dbReference>
<dbReference type="GO" id="GO:0016787">
    <property type="term" value="F:hydrolase activity"/>
    <property type="evidence" value="ECO:0007669"/>
    <property type="project" value="InterPro"/>
</dbReference>
<feature type="domain" description="3-keto-alpha-glucoside-1,2-lyase/3-keto-2-hydroxy-glucal hydratase" evidence="1">
    <location>
        <begin position="76"/>
        <end position="239"/>
    </location>
</feature>
<dbReference type="Gene3D" id="2.60.120.560">
    <property type="entry name" value="Exo-inulinase, domain 1"/>
    <property type="match status" value="2"/>
</dbReference>
<protein>
    <recommendedName>
        <fullName evidence="1">3-keto-alpha-glucoside-1,2-lyase/3-keto-2-hydroxy-glucal hydratase domain-containing protein</fullName>
    </recommendedName>
</protein>
<sequence length="430" mass="47856">MAFLLCLVASLPGCSPRPVPETQVGVMENAETSAEVMPGASTQSPDEPYTFEAEAYEASAEQLLDARLPIEQTTEGWIRLFDGHTLFGWAIAGEANWRVEDNAIVVDRGSPCFLNTTTRWSDYELELEFQADEETNSGIFVRTTMEPSDPAIDCFEINIAPPSNPFPTGGVVKRKIGKTIDIKAEQWHTMNILCDGERLTVKVNDQTTVEMDNAASPRLGYIGLQYRTGPIRFRNIRLRPIGFESLLDEKLSRWTRYDDMEGEFRVNDDGQLVVDGGKQQLESKETYGDFSLLVDYQMDSPESNSGIFFRAIPGDVMMGYECQVSNETVDGNPLQPADCGAGGIFRRQDARIVAGEPERWNTILLKAEGPHFAAWVNGLQVSDVYDDRAPDVNPRKGLRTDPGTIMIQGHDPTTQATYRQISIKPQPAEN</sequence>
<gene>
    <name evidence="2" type="ORF">Pla100_50870</name>
</gene>
<dbReference type="EMBL" id="SJPM01000014">
    <property type="protein sequence ID" value="TWT91668.1"/>
    <property type="molecule type" value="Genomic_DNA"/>
</dbReference>
<reference evidence="2 3" key="1">
    <citation type="submission" date="2019-02" db="EMBL/GenBank/DDBJ databases">
        <title>Deep-cultivation of Planctomycetes and their phenomic and genomic characterization uncovers novel biology.</title>
        <authorList>
            <person name="Wiegand S."/>
            <person name="Jogler M."/>
            <person name="Boedeker C."/>
            <person name="Pinto D."/>
            <person name="Vollmers J."/>
            <person name="Rivas-Marin E."/>
            <person name="Kohn T."/>
            <person name="Peeters S.H."/>
            <person name="Heuer A."/>
            <person name="Rast P."/>
            <person name="Oberbeckmann S."/>
            <person name="Bunk B."/>
            <person name="Jeske O."/>
            <person name="Meyerdierks A."/>
            <person name="Storesund J.E."/>
            <person name="Kallscheuer N."/>
            <person name="Luecker S."/>
            <person name="Lage O.M."/>
            <person name="Pohl T."/>
            <person name="Merkel B.J."/>
            <person name="Hornburger P."/>
            <person name="Mueller R.-W."/>
            <person name="Bruemmer F."/>
            <person name="Labrenz M."/>
            <person name="Spormann A.M."/>
            <person name="Op Den Camp H."/>
            <person name="Overmann J."/>
            <person name="Amann R."/>
            <person name="Jetten M.S.M."/>
            <person name="Mascher T."/>
            <person name="Medema M.H."/>
            <person name="Devos D.P."/>
            <person name="Kaster A.-K."/>
            <person name="Ovreas L."/>
            <person name="Rohde M."/>
            <person name="Galperin M.Y."/>
            <person name="Jogler C."/>
        </authorList>
    </citation>
    <scope>NUCLEOTIDE SEQUENCE [LARGE SCALE GENOMIC DNA]</scope>
    <source>
        <strain evidence="2 3">Pla100</strain>
    </source>
</reference>
<comment type="caution">
    <text evidence="2">The sequence shown here is derived from an EMBL/GenBank/DDBJ whole genome shotgun (WGS) entry which is preliminary data.</text>
</comment>